<dbReference type="AlphaFoldDB" id="A0A1J5TU12"/>
<protein>
    <recommendedName>
        <fullName evidence="3">HIRAN domain-containing protein</fullName>
    </recommendedName>
</protein>
<dbReference type="InterPro" id="IPR014905">
    <property type="entry name" value="HIRAN"/>
</dbReference>
<reference evidence="5" key="1">
    <citation type="submission" date="2016-09" db="EMBL/GenBank/DDBJ databases">
        <title>Genome Sequence of Bathymodiolus thermophilus sulfur-oxidizing gill endosymbiont.</title>
        <authorList>
            <person name="Ponnudurai R."/>
            <person name="Kleiner M."/>
            <person name="Sayavedra L."/>
            <person name="Thuermer A."/>
            <person name="Felbeck H."/>
            <person name="Schlueter R."/>
            <person name="Schweder T."/>
            <person name="Markert S."/>
        </authorList>
    </citation>
    <scope>NUCLEOTIDE SEQUENCE [LARGE SCALE GENOMIC DNA]</scope>
    <source>
        <strain evidence="5">BAT/CrabSpa'14</strain>
    </source>
</reference>
<gene>
    <name evidence="4" type="ORF">BGC33_10085</name>
</gene>
<dbReference type="GO" id="GO:0008270">
    <property type="term" value="F:zinc ion binding"/>
    <property type="evidence" value="ECO:0007669"/>
    <property type="project" value="InterPro"/>
</dbReference>
<name>A0A1J5TU12_9GAMM</name>
<evidence type="ECO:0000313" key="4">
    <source>
        <dbReference type="EMBL" id="OIR24304.1"/>
    </source>
</evidence>
<dbReference type="Pfam" id="PF08797">
    <property type="entry name" value="HIRAN"/>
    <property type="match status" value="1"/>
</dbReference>
<dbReference type="RefSeq" id="WP_071564802.1">
    <property type="nucleotide sequence ID" value="NZ_MIQH01000730.1"/>
</dbReference>
<dbReference type="GO" id="GO:0016818">
    <property type="term" value="F:hydrolase activity, acting on acid anhydrides, in phosphorus-containing anhydrides"/>
    <property type="evidence" value="ECO:0007669"/>
    <property type="project" value="InterPro"/>
</dbReference>
<feature type="domain" description="HIRAN" evidence="3">
    <location>
        <begin position="126"/>
        <end position="227"/>
    </location>
</feature>
<keyword evidence="1" id="KW-0479">Metal-binding</keyword>
<evidence type="ECO:0000256" key="1">
    <source>
        <dbReference type="ARBA" id="ARBA00022723"/>
    </source>
</evidence>
<organism evidence="4 5">
    <name type="scientific">Bathymodiolus thermophilus thioautotrophic gill symbiont</name>
    <dbReference type="NCBI Taxonomy" id="2360"/>
    <lineage>
        <taxon>Bacteria</taxon>
        <taxon>Pseudomonadati</taxon>
        <taxon>Pseudomonadota</taxon>
        <taxon>Gammaproteobacteria</taxon>
        <taxon>sulfur-oxidizing symbionts</taxon>
    </lineage>
</organism>
<proteinExistence type="predicted"/>
<evidence type="ECO:0000313" key="5">
    <source>
        <dbReference type="Proteomes" id="UP000182798"/>
    </source>
</evidence>
<comment type="caution">
    <text evidence="4">The sequence shown here is derived from an EMBL/GenBank/DDBJ whole genome shotgun (WGS) entry which is preliminary data.</text>
</comment>
<dbReference type="GO" id="GO:0003676">
    <property type="term" value="F:nucleic acid binding"/>
    <property type="evidence" value="ECO:0007669"/>
    <property type="project" value="InterPro"/>
</dbReference>
<dbReference type="Proteomes" id="UP000182798">
    <property type="component" value="Unassembled WGS sequence"/>
</dbReference>
<sequence length="242" mass="28289">MCQELILSWQNTKNKQLLPIGRFSKHGDAYSFIYTKGAKQAREQGFIALASSMQDFNTKYFYNDIFPILKNRILNKSRPDRKEFLKWLNIDSNNSDFEELAKTGGVKATDNLFLFPVPIKKNNQYILEFFSQGISHLPKNSQKRIEELEKGEKLFFCADLENSQDENAHMLRTNDPVEIVGYCPKYLAKDFKKLFDLSKKSFSIRVKQINKDAPDRLRLLCEITCDWHKDFSPFSEDEFALN</sequence>
<accession>A0A1J5TU12</accession>
<evidence type="ECO:0000256" key="2">
    <source>
        <dbReference type="ARBA" id="ARBA00022801"/>
    </source>
</evidence>
<dbReference type="EMBL" id="MIQH01000730">
    <property type="protein sequence ID" value="OIR24304.1"/>
    <property type="molecule type" value="Genomic_DNA"/>
</dbReference>
<dbReference type="SMART" id="SM00910">
    <property type="entry name" value="HIRAN"/>
    <property type="match status" value="1"/>
</dbReference>
<dbReference type="Gene3D" id="3.30.70.2330">
    <property type="match status" value="1"/>
</dbReference>
<keyword evidence="2" id="KW-0378">Hydrolase</keyword>
<evidence type="ECO:0000259" key="3">
    <source>
        <dbReference type="SMART" id="SM00910"/>
    </source>
</evidence>